<evidence type="ECO:0008006" key="4">
    <source>
        <dbReference type="Google" id="ProtNLM"/>
    </source>
</evidence>
<name>A0ABW9KK73_9BACT</name>
<evidence type="ECO:0000256" key="1">
    <source>
        <dbReference type="SAM" id="MobiDB-lite"/>
    </source>
</evidence>
<evidence type="ECO:0000313" key="2">
    <source>
        <dbReference type="EMBL" id="MFN2976191.1"/>
    </source>
</evidence>
<protein>
    <recommendedName>
        <fullName evidence="4">OmpR/PhoB-type domain-containing protein</fullName>
    </recommendedName>
</protein>
<sequence>MASRDQALTVDKSEHPESSSPSERSRNPHGNGQHRILDDDPRLQLVERIATSEPFQKSSRLPPLIRYLARHSLNNDKAALTEHAIGRSVFAKTEDFTPADDSSVRVYMRQLRLRLHEFYQSTGRDEPIVVEVPKGGYALTFHAAPAPEQPAPSAAAVLPPERSHTPAEPRWKSVLPWALLAFACLVGIAGWYRALHGSSPEANAPWPLSQVIHADKQTTVVLADASYSMRMLWNGDFTLEDYIHRDRMHQLVAKADSRDAPLLRYLESAQITSMADAHAAAVLAGLAGPSWRNLAFRSAKDLTSSMLSRDDVIFIGSRTSNPWVELYDSRLNFPLVQVPGSTRYVANRAPLPGEQKAYTVMEVTGESGEDYATISLLPNTAAPGSVMIVQGIRLEGTDAAIRFLGDADRRAELEQRLKAVNGGILPKAFEALLHAHSVAGSAVSIDCIAVRAIKG</sequence>
<proteinExistence type="predicted"/>
<evidence type="ECO:0000313" key="3">
    <source>
        <dbReference type="Proteomes" id="UP001634747"/>
    </source>
</evidence>
<dbReference type="EMBL" id="JBJYXY010000001">
    <property type="protein sequence ID" value="MFN2976191.1"/>
    <property type="molecule type" value="Genomic_DNA"/>
</dbReference>
<accession>A0ABW9KK73</accession>
<comment type="caution">
    <text evidence="2">The sequence shown here is derived from an EMBL/GenBank/DDBJ whole genome shotgun (WGS) entry which is preliminary data.</text>
</comment>
<organism evidence="2 3">
    <name type="scientific">Terriglobus aquaticus</name>
    <dbReference type="NCBI Taxonomy" id="940139"/>
    <lineage>
        <taxon>Bacteria</taxon>
        <taxon>Pseudomonadati</taxon>
        <taxon>Acidobacteriota</taxon>
        <taxon>Terriglobia</taxon>
        <taxon>Terriglobales</taxon>
        <taxon>Acidobacteriaceae</taxon>
        <taxon>Terriglobus</taxon>
    </lineage>
</organism>
<feature type="region of interest" description="Disordered" evidence="1">
    <location>
        <begin position="1"/>
        <end position="40"/>
    </location>
</feature>
<reference evidence="2 3" key="1">
    <citation type="submission" date="2024-12" db="EMBL/GenBank/DDBJ databases">
        <authorList>
            <person name="Lee Y."/>
        </authorList>
    </citation>
    <scope>NUCLEOTIDE SEQUENCE [LARGE SCALE GENOMIC DNA]</scope>
    <source>
        <strain evidence="2 3">03SUJ4</strain>
    </source>
</reference>
<keyword evidence="3" id="KW-1185">Reference proteome</keyword>
<dbReference type="RefSeq" id="WP_263412321.1">
    <property type="nucleotide sequence ID" value="NZ_BAABBH010000001.1"/>
</dbReference>
<dbReference type="Proteomes" id="UP001634747">
    <property type="component" value="Unassembled WGS sequence"/>
</dbReference>
<gene>
    <name evidence="2" type="ORF">ACK2TP_10495</name>
</gene>